<accession>A0A8J6KH45</accession>
<dbReference type="EMBL" id="WNTK01000001">
    <property type="protein sequence ID" value="KAG9493638.1"/>
    <property type="molecule type" value="Genomic_DNA"/>
</dbReference>
<organism evidence="1 2">
    <name type="scientific">Eleutherodactylus coqui</name>
    <name type="common">Puerto Rican coqui</name>
    <dbReference type="NCBI Taxonomy" id="57060"/>
    <lineage>
        <taxon>Eukaryota</taxon>
        <taxon>Metazoa</taxon>
        <taxon>Chordata</taxon>
        <taxon>Craniata</taxon>
        <taxon>Vertebrata</taxon>
        <taxon>Euteleostomi</taxon>
        <taxon>Amphibia</taxon>
        <taxon>Batrachia</taxon>
        <taxon>Anura</taxon>
        <taxon>Neobatrachia</taxon>
        <taxon>Hyloidea</taxon>
        <taxon>Eleutherodactylidae</taxon>
        <taxon>Eleutherodactylinae</taxon>
        <taxon>Eleutherodactylus</taxon>
        <taxon>Eleutherodactylus</taxon>
    </lineage>
</organism>
<gene>
    <name evidence="1" type="ORF">GDO78_001493</name>
</gene>
<keyword evidence="2" id="KW-1185">Reference proteome</keyword>
<proteinExistence type="predicted"/>
<evidence type="ECO:0000313" key="1">
    <source>
        <dbReference type="EMBL" id="KAG9493638.1"/>
    </source>
</evidence>
<dbReference type="AlphaFoldDB" id="A0A8J6KH45"/>
<protein>
    <submittedName>
        <fullName evidence="1">Uncharacterized protein</fullName>
    </submittedName>
</protein>
<evidence type="ECO:0000313" key="2">
    <source>
        <dbReference type="Proteomes" id="UP000770717"/>
    </source>
</evidence>
<dbReference type="Proteomes" id="UP000770717">
    <property type="component" value="Unassembled WGS sequence"/>
</dbReference>
<sequence>MWKVQVLHNVFSRYCFWLTYIEKTSSVNYKLIQIKDGFSYPCFVRRFMTLSFPTTAKNIFNKKNIQKVLYLFSLPNKLLLKLRAI</sequence>
<name>A0A8J6KH45_ELECQ</name>
<comment type="caution">
    <text evidence="1">The sequence shown here is derived from an EMBL/GenBank/DDBJ whole genome shotgun (WGS) entry which is preliminary data.</text>
</comment>
<reference evidence="1" key="1">
    <citation type="thesis" date="2020" institute="ProQuest LLC" country="789 East Eisenhower Parkway, Ann Arbor, MI, USA">
        <title>Comparative Genomics and Chromosome Evolution.</title>
        <authorList>
            <person name="Mudd A.B."/>
        </authorList>
    </citation>
    <scope>NUCLEOTIDE SEQUENCE</scope>
    <source>
        <strain evidence="1">HN-11 Male</strain>
        <tissue evidence="1">Kidney and liver</tissue>
    </source>
</reference>